<name>A0A518EZJ3_9BACT</name>
<evidence type="ECO:0000313" key="4">
    <source>
        <dbReference type="Proteomes" id="UP000320390"/>
    </source>
</evidence>
<keyword evidence="2" id="KW-0732">Signal</keyword>
<reference evidence="3 4" key="1">
    <citation type="submission" date="2019-02" db="EMBL/GenBank/DDBJ databases">
        <title>Deep-cultivation of Planctomycetes and their phenomic and genomic characterization uncovers novel biology.</title>
        <authorList>
            <person name="Wiegand S."/>
            <person name="Jogler M."/>
            <person name="Boedeker C."/>
            <person name="Pinto D."/>
            <person name="Vollmers J."/>
            <person name="Rivas-Marin E."/>
            <person name="Kohn T."/>
            <person name="Peeters S.H."/>
            <person name="Heuer A."/>
            <person name="Rast P."/>
            <person name="Oberbeckmann S."/>
            <person name="Bunk B."/>
            <person name="Jeske O."/>
            <person name="Meyerdierks A."/>
            <person name="Storesund J.E."/>
            <person name="Kallscheuer N."/>
            <person name="Luecker S."/>
            <person name="Lage O.M."/>
            <person name="Pohl T."/>
            <person name="Merkel B.J."/>
            <person name="Hornburger P."/>
            <person name="Mueller R.-W."/>
            <person name="Bruemmer F."/>
            <person name="Labrenz M."/>
            <person name="Spormann A.M."/>
            <person name="Op den Camp H."/>
            <person name="Overmann J."/>
            <person name="Amann R."/>
            <person name="Jetten M.S.M."/>
            <person name="Mascher T."/>
            <person name="Medema M.H."/>
            <person name="Devos D.P."/>
            <person name="Kaster A.-K."/>
            <person name="Ovreas L."/>
            <person name="Rohde M."/>
            <person name="Galperin M.Y."/>
            <person name="Jogler C."/>
        </authorList>
    </citation>
    <scope>NUCLEOTIDE SEQUENCE [LARGE SCALE GENOMIC DNA]</scope>
    <source>
        <strain evidence="3 4">Poly30</strain>
    </source>
</reference>
<accession>A0A518EZJ3</accession>
<dbReference type="EMBL" id="CP036434">
    <property type="protein sequence ID" value="QDV09498.1"/>
    <property type="molecule type" value="Genomic_DNA"/>
</dbReference>
<feature type="chain" id="PRO_5021779565" description="Peptidase A2 domain-containing protein" evidence="2">
    <location>
        <begin position="18"/>
        <end position="553"/>
    </location>
</feature>
<dbReference type="InterPro" id="IPR021109">
    <property type="entry name" value="Peptidase_aspartic_dom_sf"/>
</dbReference>
<dbReference type="Gene3D" id="2.40.70.10">
    <property type="entry name" value="Acid Proteases"/>
    <property type="match status" value="1"/>
</dbReference>
<feature type="region of interest" description="Disordered" evidence="1">
    <location>
        <begin position="237"/>
        <end position="265"/>
    </location>
</feature>
<organism evidence="3 4">
    <name type="scientific">Saltatorellus ferox</name>
    <dbReference type="NCBI Taxonomy" id="2528018"/>
    <lineage>
        <taxon>Bacteria</taxon>
        <taxon>Pseudomonadati</taxon>
        <taxon>Planctomycetota</taxon>
        <taxon>Planctomycetia</taxon>
        <taxon>Planctomycetia incertae sedis</taxon>
        <taxon>Saltatorellus</taxon>
    </lineage>
</organism>
<feature type="signal peptide" evidence="2">
    <location>
        <begin position="1"/>
        <end position="17"/>
    </location>
</feature>
<evidence type="ECO:0000256" key="1">
    <source>
        <dbReference type="SAM" id="MobiDB-lite"/>
    </source>
</evidence>
<dbReference type="Proteomes" id="UP000320390">
    <property type="component" value="Chromosome"/>
</dbReference>
<protein>
    <recommendedName>
        <fullName evidence="5">Peptidase A2 domain-containing protein</fullName>
    </recommendedName>
</protein>
<dbReference type="RefSeq" id="WP_419190629.1">
    <property type="nucleotide sequence ID" value="NZ_CP036434.1"/>
</dbReference>
<evidence type="ECO:0000313" key="3">
    <source>
        <dbReference type="EMBL" id="QDV09498.1"/>
    </source>
</evidence>
<proteinExistence type="predicted"/>
<gene>
    <name evidence="3" type="ORF">Poly30_50560</name>
</gene>
<evidence type="ECO:0008006" key="5">
    <source>
        <dbReference type="Google" id="ProtNLM"/>
    </source>
</evidence>
<evidence type="ECO:0000256" key="2">
    <source>
        <dbReference type="SAM" id="SignalP"/>
    </source>
</evidence>
<dbReference type="Pfam" id="PF13650">
    <property type="entry name" value="Asp_protease_2"/>
    <property type="match status" value="1"/>
</dbReference>
<dbReference type="AlphaFoldDB" id="A0A518EZJ3"/>
<keyword evidence="4" id="KW-1185">Reference proteome</keyword>
<sequence length="553" mass="59515" precursor="true">MRLAQITLLLATGVGLAACEVTPPVRVLRPTRGLFQEIREAVGTDALFGERTGLTYAGVRVYPGPDDGTGAMGEGVERPLTLSLKPTGAFLLSVGTEEAAAAQGFDGRAAWTLDPRGVSRELGLGAREYLLADGWLRTFLWLTPGDERFTITPVEPTGGATTIELRLERVGEPLEATLVVDAASRRPLSYSMTRNARVREVRFADWRVEDGVWFPHEMTETVDGSIVHVDRFARRTRGTPRTFGTPRSLPTDTSFDETAAGGRGKPVEARVDQGGRFYVRARIDDHEEAWMLLDTGFSSHAIHVELAETLELATGSVAQLQGVSGGGAGRWTEATTLAVGPLTQSRPRLVTVDTSFLSARAGFEVAGILGAPLFERAVVTLDEPRGRVTLHDPRGFERRGLRWVPLQQDGSSPCIGGQLTKEGRVSRTLWFRIDTGSDDTITIAEWASREFDLVGDRAQLRATRLEGAFGTVLGWRSTLEAIVLGNPTPASAGGSIAPGDEASLILQRPEVTLLRSSAPGPLSDPWIAGNLGTRGLRGCSVVLDVSAGRIAFQ</sequence>
<dbReference type="PROSITE" id="PS51257">
    <property type="entry name" value="PROKAR_LIPOPROTEIN"/>
    <property type="match status" value="1"/>
</dbReference>